<dbReference type="Proteomes" id="UP001307705">
    <property type="component" value="Unassembled WGS sequence"/>
</dbReference>
<name>A0ABQ6Q194_9BACT</name>
<gene>
    <name evidence="1" type="ORF">Ataiwa_22280</name>
</gene>
<dbReference type="Pfam" id="PF09982">
    <property type="entry name" value="LpxR"/>
    <property type="match status" value="1"/>
</dbReference>
<keyword evidence="2" id="KW-1185">Reference proteome</keyword>
<organism evidence="1 2">
    <name type="scientific">Algoriphagus taiwanensis</name>
    <dbReference type="NCBI Taxonomy" id="1445656"/>
    <lineage>
        <taxon>Bacteria</taxon>
        <taxon>Pseudomonadati</taxon>
        <taxon>Bacteroidota</taxon>
        <taxon>Cytophagia</taxon>
        <taxon>Cytophagales</taxon>
        <taxon>Cyclobacteriaceae</taxon>
        <taxon>Algoriphagus</taxon>
    </lineage>
</organism>
<comment type="caution">
    <text evidence="1">The sequence shown here is derived from an EMBL/GenBank/DDBJ whole genome shotgun (WGS) entry which is preliminary data.</text>
</comment>
<evidence type="ECO:0000313" key="1">
    <source>
        <dbReference type="EMBL" id="GMQ33956.1"/>
    </source>
</evidence>
<reference evidence="1 2" key="1">
    <citation type="submission" date="2023-08" db="EMBL/GenBank/DDBJ databases">
        <title>Draft genome sequence of Algoriphagus taiwanensis.</title>
        <authorList>
            <person name="Takatani N."/>
            <person name="Hosokawa M."/>
            <person name="Sawabe T."/>
        </authorList>
    </citation>
    <scope>NUCLEOTIDE SEQUENCE [LARGE SCALE GENOMIC DNA]</scope>
    <source>
        <strain evidence="1 2">JCM 19755</strain>
    </source>
</reference>
<dbReference type="Gene3D" id="2.40.128.140">
    <property type="entry name" value="Outer membrane protein"/>
    <property type="match status" value="1"/>
</dbReference>
<accession>A0ABQ6Q194</accession>
<proteinExistence type="predicted"/>
<sequence length="300" mass="33802">MKLRACFVILLFITGIHEGIAVQDSLRKSQASIRLENDAYIPGRMDRYYSNGIKLDFHHYLRAGKSFSFTLGKEMYTPDLREDKIGAPIDRPFVGLVFFETGIQWRKNRWFYEISALGGLMGPQSGIDRLHIWYHELAGFPKPIGWEEQLPNSILGNIYAGAKFNLLGNSIADITLSGRAAVGNWDQSLQVGPIFRLGKLLPLSVSQLNGSRVGSTGKSLEQYFQLGFFARQTFWNGSIDGGNFRQESGFQASSQSWSCTADLVLNYKNIGFSYGLSFQSRDTPSAENHIYGKIMLHWLF</sequence>
<dbReference type="RefSeq" id="WP_338228789.1">
    <property type="nucleotide sequence ID" value="NZ_BTPE01000007.1"/>
</dbReference>
<protein>
    <recommendedName>
        <fullName evidence="3">Lipid A deacylase LpxR family protein</fullName>
    </recommendedName>
</protein>
<evidence type="ECO:0000313" key="2">
    <source>
        <dbReference type="Proteomes" id="UP001307705"/>
    </source>
</evidence>
<evidence type="ECO:0008006" key="3">
    <source>
        <dbReference type="Google" id="ProtNLM"/>
    </source>
</evidence>
<dbReference type="InterPro" id="IPR037107">
    <property type="entry name" value="Put_OMP_sf"/>
</dbReference>
<dbReference type="EMBL" id="BTPE01000007">
    <property type="protein sequence ID" value="GMQ33956.1"/>
    <property type="molecule type" value="Genomic_DNA"/>
</dbReference>
<dbReference type="InterPro" id="IPR018707">
    <property type="entry name" value="LpxR"/>
</dbReference>